<gene>
    <name evidence="1" type="ORF">AVDCRST_MAG94-6972</name>
</gene>
<dbReference type="AlphaFoldDB" id="A0A6J4PS44"/>
<proteinExistence type="predicted"/>
<name>A0A6J4PS44_9CYAN</name>
<dbReference type="Pfam" id="PF13551">
    <property type="entry name" value="HTH_29"/>
    <property type="match status" value="1"/>
</dbReference>
<dbReference type="EMBL" id="CADCTY010002398">
    <property type="protein sequence ID" value="CAA9420755.1"/>
    <property type="molecule type" value="Genomic_DNA"/>
</dbReference>
<accession>A0A6J4PS44</accession>
<dbReference type="SUPFAM" id="SSF46689">
    <property type="entry name" value="Homeodomain-like"/>
    <property type="match status" value="1"/>
</dbReference>
<protein>
    <recommendedName>
        <fullName evidence="2">Transposase</fullName>
    </recommendedName>
</protein>
<evidence type="ECO:0008006" key="2">
    <source>
        <dbReference type="Google" id="ProtNLM"/>
    </source>
</evidence>
<evidence type="ECO:0000313" key="1">
    <source>
        <dbReference type="EMBL" id="CAA9420755.1"/>
    </source>
</evidence>
<sequence>MAGVYKLEIQESEEDLKQWLRTQKTASGKERIHLLYLLKSKQAQTIQAAASILGRHRATLQEWLKQYREGGIEALLKSKPRSGRPRAIPDWAVAALQQRLEEPQGFDGYQAICDWLESQLGLVAEYKTVHQLVYYRLQASPKVPRPVSVEQSCEQPEAYKKT</sequence>
<organism evidence="1">
    <name type="scientific">uncultured Leptolyngbya sp</name>
    <dbReference type="NCBI Taxonomy" id="332963"/>
    <lineage>
        <taxon>Bacteria</taxon>
        <taxon>Bacillati</taxon>
        <taxon>Cyanobacteriota</taxon>
        <taxon>Cyanophyceae</taxon>
        <taxon>Leptolyngbyales</taxon>
        <taxon>Leptolyngbyaceae</taxon>
        <taxon>Leptolyngbya group</taxon>
        <taxon>Leptolyngbya</taxon>
        <taxon>environmental samples</taxon>
    </lineage>
</organism>
<reference evidence="1" key="1">
    <citation type="submission" date="2020-02" db="EMBL/GenBank/DDBJ databases">
        <authorList>
            <person name="Meier V. D."/>
        </authorList>
    </citation>
    <scope>NUCLEOTIDE SEQUENCE</scope>
    <source>
        <strain evidence="1">AVDCRST_MAG94</strain>
    </source>
</reference>
<dbReference type="InterPro" id="IPR009057">
    <property type="entry name" value="Homeodomain-like_sf"/>
</dbReference>